<dbReference type="InterPro" id="IPR005061">
    <property type="entry name" value="Ist1"/>
</dbReference>
<dbReference type="eggNOG" id="KOG2027">
    <property type="taxonomic scope" value="Eukaryota"/>
</dbReference>
<dbReference type="OrthoDB" id="29853at2759"/>
<dbReference type="Proteomes" id="UP000030693">
    <property type="component" value="Unassembled WGS sequence"/>
</dbReference>
<accession>A0A058ZHY6</accession>
<evidence type="ECO:0000313" key="3">
    <source>
        <dbReference type="EMBL" id="KCV73132.1"/>
    </source>
</evidence>
<feature type="compositionally biased region" description="Low complexity" evidence="2">
    <location>
        <begin position="405"/>
        <end position="418"/>
    </location>
</feature>
<protein>
    <recommendedName>
        <fullName evidence="5">IST1 homolog</fullName>
    </recommendedName>
</protein>
<dbReference type="PANTHER" id="PTHR12161:SF5">
    <property type="entry name" value="IST1 HOMOLOG"/>
    <property type="match status" value="1"/>
</dbReference>
<dbReference type="GeneID" id="20525405"/>
<dbReference type="FunFam" id="1.20.1260.60:FF:000002">
    <property type="entry name" value="Vacuolar protein sorting-associated protein IST1"/>
    <property type="match status" value="1"/>
</dbReference>
<feature type="region of interest" description="Disordered" evidence="2">
    <location>
        <begin position="329"/>
        <end position="431"/>
    </location>
</feature>
<evidence type="ECO:0000256" key="2">
    <source>
        <dbReference type="SAM" id="MobiDB-lite"/>
    </source>
</evidence>
<dbReference type="EMBL" id="KB932201">
    <property type="protein sequence ID" value="KCV73132.1"/>
    <property type="molecule type" value="Genomic_DNA"/>
</dbReference>
<feature type="region of interest" description="Disordered" evidence="2">
    <location>
        <begin position="196"/>
        <end position="299"/>
    </location>
</feature>
<dbReference type="GO" id="GO:0015031">
    <property type="term" value="P:protein transport"/>
    <property type="evidence" value="ECO:0007669"/>
    <property type="project" value="InterPro"/>
</dbReference>
<dbReference type="Gene3D" id="1.20.1260.60">
    <property type="entry name" value="Vacuolar protein sorting-associated protein Ist1"/>
    <property type="match status" value="1"/>
</dbReference>
<dbReference type="AlphaFoldDB" id="A0A058ZHY6"/>
<feature type="compositionally biased region" description="Low complexity" evidence="2">
    <location>
        <begin position="374"/>
        <end position="395"/>
    </location>
</feature>
<feature type="compositionally biased region" description="Low complexity" evidence="2">
    <location>
        <begin position="339"/>
        <end position="359"/>
    </location>
</feature>
<dbReference type="PANTHER" id="PTHR12161">
    <property type="entry name" value="IST1 FAMILY MEMBER"/>
    <property type="match status" value="1"/>
</dbReference>
<feature type="compositionally biased region" description="Gly residues" evidence="2">
    <location>
        <begin position="233"/>
        <end position="254"/>
    </location>
</feature>
<feature type="compositionally biased region" description="Low complexity" evidence="2">
    <location>
        <begin position="262"/>
        <end position="281"/>
    </location>
</feature>
<evidence type="ECO:0008006" key="5">
    <source>
        <dbReference type="Google" id="ProtNLM"/>
    </source>
</evidence>
<dbReference type="RefSeq" id="XP_009492833.1">
    <property type="nucleotide sequence ID" value="XM_009494558.1"/>
</dbReference>
<evidence type="ECO:0000313" key="4">
    <source>
        <dbReference type="Proteomes" id="UP000030693"/>
    </source>
</evidence>
<name>A0A058ZHY6_FONAL</name>
<dbReference type="STRING" id="691883.A0A058ZHY6"/>
<gene>
    <name evidence="3" type="ORF">H696_00680</name>
</gene>
<dbReference type="OMA" id="SENHEHN"/>
<organism evidence="3">
    <name type="scientific">Fonticula alba</name>
    <name type="common">Slime mold</name>
    <dbReference type="NCBI Taxonomy" id="691883"/>
    <lineage>
        <taxon>Eukaryota</taxon>
        <taxon>Rotosphaerida</taxon>
        <taxon>Fonticulaceae</taxon>
        <taxon>Fonticula</taxon>
    </lineage>
</organism>
<proteinExistence type="inferred from homology"/>
<sequence length="447" mass="47089">MKYSQDKLRLKLKACLSRLKLLYNKKRVMVDAQRREIAELLRNNKENSARIRTEQIIREDYMLESIEQVEALCQLLLSRIQLIDLSKELDASIEQTVHTLIYAAPRMEAKELLEVRAMLINRYGKPLERLVRENNMDHVNERLATKLNFQIPSRQLVNRYLSMIADTYNVEWTCPPDIEDPSNSFDPSFLGPSLGSALPSSHPVHPNFHSYQPTASLQPGLADPSFLPPAPTGGPGGSPGGGPGAPGGGGGGGTSLLSNYLATVGTPGSSGSASPAPTPATIPHIGGTPTSPAPLPGFGMPSAPAAAPIVAGGPVEPMLSMPPLPGTAAAPILPPVPQQPSSQAHQHAAPHPEAAALSPRAPPPHSDKAAYFMGPAGSGAPAGSAPPSYPPDAFDLPPPPPTHVPSAGGAPSAPGADGFPPPEPPSVDDDDMYMSLLAKRLNDLNKR</sequence>
<evidence type="ECO:0000256" key="1">
    <source>
        <dbReference type="ARBA" id="ARBA00005536"/>
    </source>
</evidence>
<dbReference type="InterPro" id="IPR042277">
    <property type="entry name" value="IST1-like"/>
</dbReference>
<reference evidence="3" key="1">
    <citation type="submission" date="2013-04" db="EMBL/GenBank/DDBJ databases">
        <title>The Genome Sequence of Fonticula alba ATCC 38817.</title>
        <authorList>
            <consortium name="The Broad Institute Genomics Platform"/>
            <person name="Russ C."/>
            <person name="Cuomo C."/>
            <person name="Burger G."/>
            <person name="Gray M.W."/>
            <person name="Holland P.W.H."/>
            <person name="King N."/>
            <person name="Lang F.B.F."/>
            <person name="Roger A.J."/>
            <person name="Ruiz-Trillo I."/>
            <person name="Brown M."/>
            <person name="Walker B."/>
            <person name="Young S."/>
            <person name="Zeng Q."/>
            <person name="Gargeya S."/>
            <person name="Fitzgerald M."/>
            <person name="Haas B."/>
            <person name="Abouelleil A."/>
            <person name="Allen A.W."/>
            <person name="Alvarado L."/>
            <person name="Arachchi H.M."/>
            <person name="Berlin A.M."/>
            <person name="Chapman S.B."/>
            <person name="Gainer-Dewar J."/>
            <person name="Goldberg J."/>
            <person name="Griggs A."/>
            <person name="Gujja S."/>
            <person name="Hansen M."/>
            <person name="Howarth C."/>
            <person name="Imamovic A."/>
            <person name="Ireland A."/>
            <person name="Larimer J."/>
            <person name="McCowan C."/>
            <person name="Murphy C."/>
            <person name="Pearson M."/>
            <person name="Poon T.W."/>
            <person name="Priest M."/>
            <person name="Roberts A."/>
            <person name="Saif S."/>
            <person name="Shea T."/>
            <person name="Sisk P."/>
            <person name="Sykes S."/>
            <person name="Wortman J."/>
            <person name="Nusbaum C."/>
            <person name="Birren B."/>
        </authorList>
    </citation>
    <scope>NUCLEOTIDE SEQUENCE [LARGE SCALE GENOMIC DNA]</scope>
    <source>
        <strain evidence="3">ATCC 38817</strain>
    </source>
</reference>
<keyword evidence="4" id="KW-1185">Reference proteome</keyword>
<dbReference type="Pfam" id="PF03398">
    <property type="entry name" value="Ist1"/>
    <property type="match status" value="1"/>
</dbReference>
<comment type="similarity">
    <text evidence="1">Belongs to the IST1 family.</text>
</comment>